<dbReference type="SUPFAM" id="SSF53335">
    <property type="entry name" value="S-adenosyl-L-methionine-dependent methyltransferases"/>
    <property type="match status" value="1"/>
</dbReference>
<reference evidence="4 5" key="1">
    <citation type="submission" date="2020-08" db="EMBL/GenBank/DDBJ databases">
        <title>Genomic Encyclopedia of Type Strains, Phase IV (KMG-IV): sequencing the most valuable type-strain genomes for metagenomic binning, comparative biology and taxonomic classification.</title>
        <authorList>
            <person name="Goeker M."/>
        </authorList>
    </citation>
    <scope>NUCLEOTIDE SEQUENCE [LARGE SCALE GENOMIC DNA]</scope>
    <source>
        <strain evidence="4 5">DSM 102235</strain>
    </source>
</reference>
<dbReference type="GO" id="GO:0008168">
    <property type="term" value="F:methyltransferase activity"/>
    <property type="evidence" value="ECO:0007669"/>
    <property type="project" value="UniProtKB-KW"/>
</dbReference>
<comment type="caution">
    <text evidence="4">The sequence shown here is derived from an EMBL/GenBank/DDBJ whole genome shotgun (WGS) entry which is preliminary data.</text>
</comment>
<dbReference type="EMBL" id="JACIEJ010000008">
    <property type="protein sequence ID" value="MBB3986907.1"/>
    <property type="molecule type" value="Genomic_DNA"/>
</dbReference>
<dbReference type="PANTHER" id="PTHR47739:SF1">
    <property type="entry name" value="TRNA1(VAL) (ADENINE(37)-N6)-METHYLTRANSFERASE"/>
    <property type="match status" value="1"/>
</dbReference>
<gene>
    <name evidence="4" type="ORF">GGQ68_003251</name>
</gene>
<accession>A0A7W6DU22</accession>
<dbReference type="AlphaFoldDB" id="A0A7W6DU22"/>
<dbReference type="InterPro" id="IPR007848">
    <property type="entry name" value="Small_mtfrase_dom"/>
</dbReference>
<dbReference type="GO" id="GO:0032259">
    <property type="term" value="P:methylation"/>
    <property type="evidence" value="ECO:0007669"/>
    <property type="project" value="UniProtKB-KW"/>
</dbReference>
<evidence type="ECO:0000256" key="2">
    <source>
        <dbReference type="ARBA" id="ARBA00022691"/>
    </source>
</evidence>
<evidence type="ECO:0000256" key="1">
    <source>
        <dbReference type="ARBA" id="ARBA00022603"/>
    </source>
</evidence>
<dbReference type="RefSeq" id="WP_246429392.1">
    <property type="nucleotide sequence ID" value="NZ_BAABBZ010000019.1"/>
</dbReference>
<feature type="domain" description="Methyltransferase small" evidence="3">
    <location>
        <begin position="38"/>
        <end position="129"/>
    </location>
</feature>
<dbReference type="InterPro" id="IPR050210">
    <property type="entry name" value="tRNA_Adenine-N(6)_MTase"/>
</dbReference>
<evidence type="ECO:0000259" key="3">
    <source>
        <dbReference type="Pfam" id="PF05175"/>
    </source>
</evidence>
<dbReference type="Gene3D" id="3.40.50.150">
    <property type="entry name" value="Vaccinia Virus protein VP39"/>
    <property type="match status" value="1"/>
</dbReference>
<keyword evidence="1 4" id="KW-0489">Methyltransferase</keyword>
<dbReference type="PANTHER" id="PTHR47739">
    <property type="entry name" value="TRNA1(VAL) (ADENINE(37)-N6)-METHYLTRANSFERASE"/>
    <property type="match status" value="1"/>
</dbReference>
<organism evidence="4 5">
    <name type="scientific">Sagittula marina</name>
    <dbReference type="NCBI Taxonomy" id="943940"/>
    <lineage>
        <taxon>Bacteria</taxon>
        <taxon>Pseudomonadati</taxon>
        <taxon>Pseudomonadota</taxon>
        <taxon>Alphaproteobacteria</taxon>
        <taxon>Rhodobacterales</taxon>
        <taxon>Roseobacteraceae</taxon>
        <taxon>Sagittula</taxon>
    </lineage>
</organism>
<protein>
    <submittedName>
        <fullName evidence="4">tRNA1(Val) A37 N6-methylase TrmN6</fullName>
    </submittedName>
</protein>
<dbReference type="InterPro" id="IPR029063">
    <property type="entry name" value="SAM-dependent_MTases_sf"/>
</dbReference>
<keyword evidence="1 4" id="KW-0808">Transferase</keyword>
<keyword evidence="5" id="KW-1185">Reference proteome</keyword>
<name>A0A7W6DU22_9RHOB</name>
<proteinExistence type="predicted"/>
<evidence type="ECO:0000313" key="5">
    <source>
        <dbReference type="Proteomes" id="UP000541426"/>
    </source>
</evidence>
<dbReference type="Pfam" id="PF05175">
    <property type="entry name" value="MTS"/>
    <property type="match status" value="1"/>
</dbReference>
<evidence type="ECO:0000313" key="4">
    <source>
        <dbReference type="EMBL" id="MBB3986907.1"/>
    </source>
</evidence>
<keyword evidence="2" id="KW-0949">S-adenosyl-L-methionine</keyword>
<sequence length="261" mass="28405">MRADPFADADLTRDAMLGGLVQIWQPRIGYRAGTDPVLLAASIQGVAGQSVLELGCGGGAALCCLGRRVPGMRLAGLEIQPGYAALARRNLSDNCLTGDIWQGDLIDPPKEMKAESFDHVMANPPYFEAGKGLIARDGGRGTGRAGEVPLHAWVQAAAKRLKPRGYATFILRIERMPELMSAMRDQQLGSLELLPLLPRAGRPPRLFLLRGRKDGRGPFTFHVPQVIHPDTIRGDTPDNYTEIFRGVMLGGRPLEFEANRS</sequence>
<dbReference type="CDD" id="cd02440">
    <property type="entry name" value="AdoMet_MTases"/>
    <property type="match status" value="1"/>
</dbReference>
<dbReference type="Proteomes" id="UP000541426">
    <property type="component" value="Unassembled WGS sequence"/>
</dbReference>